<dbReference type="PROSITE" id="PS50110">
    <property type="entry name" value="RESPONSE_REGULATORY"/>
    <property type="match status" value="1"/>
</dbReference>
<dbReference type="Proteomes" id="UP000431684">
    <property type="component" value="Unassembled WGS sequence"/>
</dbReference>
<dbReference type="Gene3D" id="3.40.50.2300">
    <property type="match status" value="1"/>
</dbReference>
<dbReference type="SMART" id="SM00448">
    <property type="entry name" value="REC"/>
    <property type="match status" value="1"/>
</dbReference>
<dbReference type="PANTHER" id="PTHR43214:SF43">
    <property type="entry name" value="TWO-COMPONENT RESPONSE REGULATOR"/>
    <property type="match status" value="1"/>
</dbReference>
<dbReference type="InterPro" id="IPR039420">
    <property type="entry name" value="WalR-like"/>
</dbReference>
<dbReference type="RefSeq" id="WP_155711444.1">
    <property type="nucleotide sequence ID" value="NZ_BMWU01000010.1"/>
</dbReference>
<accession>A0A6I3XMZ6</accession>
<dbReference type="InterPro" id="IPR011006">
    <property type="entry name" value="CheY-like_superfamily"/>
</dbReference>
<keyword evidence="1 3" id="KW-0597">Phosphoprotein</keyword>
<feature type="domain" description="HTH luxR-type" evidence="4">
    <location>
        <begin position="140"/>
        <end position="205"/>
    </location>
</feature>
<organism evidence="6 7">
    <name type="scientific">Pseudoduganella dura</name>
    <dbReference type="NCBI Taxonomy" id="321982"/>
    <lineage>
        <taxon>Bacteria</taxon>
        <taxon>Pseudomonadati</taxon>
        <taxon>Pseudomonadota</taxon>
        <taxon>Betaproteobacteria</taxon>
        <taxon>Burkholderiales</taxon>
        <taxon>Oxalobacteraceae</taxon>
        <taxon>Telluria group</taxon>
        <taxon>Pseudoduganella</taxon>
    </lineage>
</organism>
<dbReference type="PANTHER" id="PTHR43214">
    <property type="entry name" value="TWO-COMPONENT RESPONSE REGULATOR"/>
    <property type="match status" value="1"/>
</dbReference>
<dbReference type="GO" id="GO:0000160">
    <property type="term" value="P:phosphorelay signal transduction system"/>
    <property type="evidence" value="ECO:0007669"/>
    <property type="project" value="InterPro"/>
</dbReference>
<dbReference type="Pfam" id="PF00196">
    <property type="entry name" value="GerE"/>
    <property type="match status" value="1"/>
</dbReference>
<dbReference type="InterPro" id="IPR016032">
    <property type="entry name" value="Sig_transdc_resp-reg_C-effctor"/>
</dbReference>
<keyword evidence="7" id="KW-1185">Reference proteome</keyword>
<dbReference type="InterPro" id="IPR058245">
    <property type="entry name" value="NreC/VraR/RcsB-like_REC"/>
</dbReference>
<dbReference type="CDD" id="cd17535">
    <property type="entry name" value="REC_NarL-like"/>
    <property type="match status" value="1"/>
</dbReference>
<dbReference type="PROSITE" id="PS00622">
    <property type="entry name" value="HTH_LUXR_1"/>
    <property type="match status" value="1"/>
</dbReference>
<dbReference type="CDD" id="cd06170">
    <property type="entry name" value="LuxR_C_like"/>
    <property type="match status" value="1"/>
</dbReference>
<comment type="caution">
    <text evidence="6">The sequence shown here is derived from an EMBL/GenBank/DDBJ whole genome shotgun (WGS) entry which is preliminary data.</text>
</comment>
<reference evidence="6 7" key="1">
    <citation type="submission" date="2019-11" db="EMBL/GenBank/DDBJ databases">
        <title>Draft Genome Sequences of Six Type Strains of the Genus Massilia.</title>
        <authorList>
            <person name="Miess H."/>
            <person name="Frediansyah A."/>
            <person name="Goeker M."/>
            <person name="Gross H."/>
        </authorList>
    </citation>
    <scope>NUCLEOTIDE SEQUENCE [LARGE SCALE GENOMIC DNA]</scope>
    <source>
        <strain evidence="6 7">DSM 17513</strain>
    </source>
</reference>
<dbReference type="OrthoDB" id="9780593at2"/>
<dbReference type="Pfam" id="PF00072">
    <property type="entry name" value="Response_reg"/>
    <property type="match status" value="1"/>
</dbReference>
<sequence>MNEKTSHRIRVLLADDHHLMREGVRYMLDSAPDIQLVASVGDGASAVEAFKQTIPDVTLMDLRMPGGDGFSAIASIRRHSPSARIVVLSTYDGDALMKQARKAGASAYLLKSMLLENMLGVIRSVHAGLQFWPPELGTHNGTFKADLTPRECDIIRLVACGSSNREIAQELRIGEETVKTYMRNILPKLGANDRAHAVAICMRRGYLDLLDLP</sequence>
<keyword evidence="2" id="KW-0238">DNA-binding</keyword>
<dbReference type="InterPro" id="IPR000792">
    <property type="entry name" value="Tscrpt_reg_LuxR_C"/>
</dbReference>
<dbReference type="SMART" id="SM00421">
    <property type="entry name" value="HTH_LUXR"/>
    <property type="match status" value="1"/>
</dbReference>
<evidence type="ECO:0000313" key="7">
    <source>
        <dbReference type="Proteomes" id="UP000431684"/>
    </source>
</evidence>
<dbReference type="GO" id="GO:0006355">
    <property type="term" value="P:regulation of DNA-templated transcription"/>
    <property type="evidence" value="ECO:0007669"/>
    <property type="project" value="InterPro"/>
</dbReference>
<dbReference type="EMBL" id="WNWM01000002">
    <property type="protein sequence ID" value="MUI15803.1"/>
    <property type="molecule type" value="Genomic_DNA"/>
</dbReference>
<evidence type="ECO:0000256" key="2">
    <source>
        <dbReference type="ARBA" id="ARBA00023125"/>
    </source>
</evidence>
<dbReference type="AlphaFoldDB" id="A0A6I3XMZ6"/>
<evidence type="ECO:0000259" key="4">
    <source>
        <dbReference type="PROSITE" id="PS50043"/>
    </source>
</evidence>
<feature type="modified residue" description="4-aspartylphosphate" evidence="3">
    <location>
        <position position="61"/>
    </location>
</feature>
<feature type="domain" description="Response regulatory" evidence="5">
    <location>
        <begin position="10"/>
        <end position="126"/>
    </location>
</feature>
<dbReference type="PROSITE" id="PS50043">
    <property type="entry name" value="HTH_LUXR_2"/>
    <property type="match status" value="1"/>
</dbReference>
<protein>
    <submittedName>
        <fullName evidence="6">Response regulator</fullName>
    </submittedName>
</protein>
<dbReference type="SUPFAM" id="SSF46894">
    <property type="entry name" value="C-terminal effector domain of the bipartite response regulators"/>
    <property type="match status" value="1"/>
</dbReference>
<evidence type="ECO:0000259" key="5">
    <source>
        <dbReference type="PROSITE" id="PS50110"/>
    </source>
</evidence>
<dbReference type="SUPFAM" id="SSF52172">
    <property type="entry name" value="CheY-like"/>
    <property type="match status" value="1"/>
</dbReference>
<dbReference type="GO" id="GO:0003677">
    <property type="term" value="F:DNA binding"/>
    <property type="evidence" value="ECO:0007669"/>
    <property type="project" value="UniProtKB-KW"/>
</dbReference>
<dbReference type="InterPro" id="IPR001789">
    <property type="entry name" value="Sig_transdc_resp-reg_receiver"/>
</dbReference>
<evidence type="ECO:0000256" key="1">
    <source>
        <dbReference type="ARBA" id="ARBA00022553"/>
    </source>
</evidence>
<evidence type="ECO:0000256" key="3">
    <source>
        <dbReference type="PROSITE-ProRule" id="PRU00169"/>
    </source>
</evidence>
<evidence type="ECO:0000313" key="6">
    <source>
        <dbReference type="EMBL" id="MUI15803.1"/>
    </source>
</evidence>
<gene>
    <name evidence="6" type="ORF">GJV26_25585</name>
</gene>
<name>A0A6I3XMZ6_9BURK</name>
<dbReference type="PRINTS" id="PR00038">
    <property type="entry name" value="HTHLUXR"/>
</dbReference>
<proteinExistence type="predicted"/>